<dbReference type="GO" id="GO:0016020">
    <property type="term" value="C:membrane"/>
    <property type="evidence" value="ECO:0007669"/>
    <property type="project" value="InterPro"/>
</dbReference>
<dbReference type="GO" id="GO:0000270">
    <property type="term" value="P:peptidoglycan metabolic process"/>
    <property type="evidence" value="ECO:0007669"/>
    <property type="project" value="InterPro"/>
</dbReference>
<evidence type="ECO:0000256" key="3">
    <source>
        <dbReference type="SAM" id="SignalP"/>
    </source>
</evidence>
<dbReference type="GO" id="GO:0008933">
    <property type="term" value="F:peptidoglycan lytic transglycosylase activity"/>
    <property type="evidence" value="ECO:0007669"/>
    <property type="project" value="InterPro"/>
</dbReference>
<comment type="caution">
    <text evidence="5">The sequence shown here is derived from an EMBL/GenBank/DDBJ whole genome shotgun (WGS) entry which is preliminary data.</text>
</comment>
<dbReference type="Proteomes" id="UP000248395">
    <property type="component" value="Unassembled WGS sequence"/>
</dbReference>
<dbReference type="SUPFAM" id="SSF53955">
    <property type="entry name" value="Lysozyme-like"/>
    <property type="match status" value="1"/>
</dbReference>
<accession>A0A318J7R6</accession>
<dbReference type="OrthoDB" id="9815002at2"/>
<dbReference type="InterPro" id="IPR000189">
    <property type="entry name" value="Transglyc_AS"/>
</dbReference>
<dbReference type="Pfam" id="PF01464">
    <property type="entry name" value="SLT"/>
    <property type="match status" value="1"/>
</dbReference>
<dbReference type="AlphaFoldDB" id="A0A318J7R6"/>
<evidence type="ECO:0000256" key="1">
    <source>
        <dbReference type="ARBA" id="ARBA00007734"/>
    </source>
</evidence>
<feature type="region of interest" description="Disordered" evidence="2">
    <location>
        <begin position="66"/>
        <end position="94"/>
    </location>
</feature>
<dbReference type="EMBL" id="QJKC01000014">
    <property type="protein sequence ID" value="PXX43661.1"/>
    <property type="molecule type" value="Genomic_DNA"/>
</dbReference>
<dbReference type="RefSeq" id="WP_082693421.1">
    <property type="nucleotide sequence ID" value="NZ_LNQU01000042.1"/>
</dbReference>
<dbReference type="PANTHER" id="PTHR37423">
    <property type="entry name" value="SOLUBLE LYTIC MUREIN TRANSGLYCOSYLASE-RELATED"/>
    <property type="match status" value="1"/>
</dbReference>
<feature type="signal peptide" evidence="3">
    <location>
        <begin position="1"/>
        <end position="21"/>
    </location>
</feature>
<dbReference type="InterPro" id="IPR023346">
    <property type="entry name" value="Lysozyme-like_dom_sf"/>
</dbReference>
<name>A0A318J7R6_9NEIS</name>
<feature type="chain" id="PRO_5016316985" evidence="3">
    <location>
        <begin position="22"/>
        <end position="264"/>
    </location>
</feature>
<comment type="similarity">
    <text evidence="1">Belongs to the transglycosylase Slt family.</text>
</comment>
<protein>
    <submittedName>
        <fullName evidence="5">Transglycosylase-like protein with SLT domain</fullName>
    </submittedName>
</protein>
<reference evidence="5 6" key="1">
    <citation type="submission" date="2018-05" db="EMBL/GenBank/DDBJ databases">
        <title>Genomic Encyclopedia of Type Strains, Phase IV (KMG-IV): sequencing the most valuable type-strain genomes for metagenomic binning, comparative biology and taxonomic classification.</title>
        <authorList>
            <person name="Goeker M."/>
        </authorList>
    </citation>
    <scope>NUCLEOTIDE SEQUENCE [LARGE SCALE GENOMIC DNA]</scope>
    <source>
        <strain evidence="5 6">DSM 25134</strain>
    </source>
</reference>
<dbReference type="PANTHER" id="PTHR37423:SF2">
    <property type="entry name" value="MEMBRANE-BOUND LYTIC MUREIN TRANSGLYCOSYLASE C"/>
    <property type="match status" value="1"/>
</dbReference>
<proteinExistence type="inferred from homology"/>
<evidence type="ECO:0000256" key="2">
    <source>
        <dbReference type="SAM" id="MobiDB-lite"/>
    </source>
</evidence>
<evidence type="ECO:0000313" key="6">
    <source>
        <dbReference type="Proteomes" id="UP000248395"/>
    </source>
</evidence>
<feature type="domain" description="Transglycosylase SLT" evidence="4">
    <location>
        <begin position="109"/>
        <end position="207"/>
    </location>
</feature>
<sequence length="264" mass="28610">MRFITVFLAWLACCASNSVHADLYGFVDEQGQVHLANRQLDERYQLYQKSMLPAVSSNAALDDATTPGLGATLSSDNRLPAPATPRTDGLKSVNAPTYNPRLAAQYKHLIDQTAREFKLDANLLHSIVTVESGYNPQALSPKGAVGLMQVIPATGERFGVTELSDPRQNLRAGARYLRFLLSQFNNDLPLVIAAYNAGEGAVQKYRNTIPPYEETRDYVAKVLASYQKRGGLAYPDGLRSGAGKPRVRAVILPGTLSASTASAL</sequence>
<dbReference type="CDD" id="cd00254">
    <property type="entry name" value="LT-like"/>
    <property type="match status" value="1"/>
</dbReference>
<dbReference type="Gene3D" id="1.10.530.10">
    <property type="match status" value="1"/>
</dbReference>
<gene>
    <name evidence="5" type="ORF">DFR38_11498</name>
</gene>
<keyword evidence="6" id="KW-1185">Reference proteome</keyword>
<dbReference type="PROSITE" id="PS00922">
    <property type="entry name" value="TRANSGLYCOSYLASE"/>
    <property type="match status" value="1"/>
</dbReference>
<organism evidence="5 6">
    <name type="scientific">Aquitalea magnusonii</name>
    <dbReference type="NCBI Taxonomy" id="332411"/>
    <lineage>
        <taxon>Bacteria</taxon>
        <taxon>Pseudomonadati</taxon>
        <taxon>Pseudomonadota</taxon>
        <taxon>Betaproteobacteria</taxon>
        <taxon>Neisseriales</taxon>
        <taxon>Chromobacteriaceae</taxon>
        <taxon>Aquitalea</taxon>
    </lineage>
</organism>
<dbReference type="InterPro" id="IPR008258">
    <property type="entry name" value="Transglycosylase_SLT_dom_1"/>
</dbReference>
<evidence type="ECO:0000259" key="4">
    <source>
        <dbReference type="Pfam" id="PF01464"/>
    </source>
</evidence>
<evidence type="ECO:0000313" key="5">
    <source>
        <dbReference type="EMBL" id="PXX43661.1"/>
    </source>
</evidence>
<keyword evidence="3" id="KW-0732">Signal</keyword>